<feature type="region of interest" description="Disordered" evidence="1">
    <location>
        <begin position="1"/>
        <end position="23"/>
    </location>
</feature>
<dbReference type="EMBL" id="BMED01000006">
    <property type="protein sequence ID" value="GGC94648.1"/>
    <property type="molecule type" value="Genomic_DNA"/>
</dbReference>
<gene>
    <name evidence="2" type="ORF">GCM10011396_47520</name>
</gene>
<organism evidence="2 3">
    <name type="scientific">Undibacterium terreum</name>
    <dbReference type="NCBI Taxonomy" id="1224302"/>
    <lineage>
        <taxon>Bacteria</taxon>
        <taxon>Pseudomonadati</taxon>
        <taxon>Pseudomonadota</taxon>
        <taxon>Betaproteobacteria</taxon>
        <taxon>Burkholderiales</taxon>
        <taxon>Oxalobacteraceae</taxon>
        <taxon>Undibacterium</taxon>
    </lineage>
</organism>
<dbReference type="Proteomes" id="UP000637423">
    <property type="component" value="Unassembled WGS sequence"/>
</dbReference>
<reference evidence="2" key="2">
    <citation type="submission" date="2020-09" db="EMBL/GenBank/DDBJ databases">
        <authorList>
            <person name="Sun Q."/>
            <person name="Zhou Y."/>
        </authorList>
    </citation>
    <scope>NUCLEOTIDE SEQUENCE</scope>
    <source>
        <strain evidence="2">CGMCC 1.10998</strain>
    </source>
</reference>
<dbReference type="AlphaFoldDB" id="A0A916V0K5"/>
<protein>
    <submittedName>
        <fullName evidence="2">Uncharacterized protein</fullName>
    </submittedName>
</protein>
<feature type="compositionally biased region" description="Basic and acidic residues" evidence="1">
    <location>
        <begin position="7"/>
        <end position="20"/>
    </location>
</feature>
<evidence type="ECO:0000313" key="2">
    <source>
        <dbReference type="EMBL" id="GGC94648.1"/>
    </source>
</evidence>
<accession>A0A916V0K5</accession>
<evidence type="ECO:0000256" key="1">
    <source>
        <dbReference type="SAM" id="MobiDB-lite"/>
    </source>
</evidence>
<comment type="caution">
    <text evidence="2">The sequence shown here is derived from an EMBL/GenBank/DDBJ whole genome shotgun (WGS) entry which is preliminary data.</text>
</comment>
<proteinExistence type="predicted"/>
<name>A0A916V0K5_9BURK</name>
<keyword evidence="3" id="KW-1185">Reference proteome</keyword>
<evidence type="ECO:0000313" key="3">
    <source>
        <dbReference type="Proteomes" id="UP000637423"/>
    </source>
</evidence>
<sequence length="53" mass="5970">MCGDAEFASKDGQSLRRDAPRTASQMDSFALAPIDEMSSRVCFDWFEDLTYTV</sequence>
<reference evidence="2" key="1">
    <citation type="journal article" date="2014" name="Int. J. Syst. Evol. Microbiol.">
        <title>Complete genome sequence of Corynebacterium casei LMG S-19264T (=DSM 44701T), isolated from a smear-ripened cheese.</title>
        <authorList>
            <consortium name="US DOE Joint Genome Institute (JGI-PGF)"/>
            <person name="Walter F."/>
            <person name="Albersmeier A."/>
            <person name="Kalinowski J."/>
            <person name="Ruckert C."/>
        </authorList>
    </citation>
    <scope>NUCLEOTIDE SEQUENCE</scope>
    <source>
        <strain evidence="2">CGMCC 1.10998</strain>
    </source>
</reference>